<comment type="similarity">
    <text evidence="2">Belongs to the TMEM144 family.</text>
</comment>
<accession>A0A0K0D978</accession>
<dbReference type="AlphaFoldDB" id="A0A0K0D978"/>
<feature type="transmembrane region" description="Helical" evidence="6">
    <location>
        <begin position="205"/>
        <end position="229"/>
    </location>
</feature>
<dbReference type="GO" id="GO:0016020">
    <property type="term" value="C:membrane"/>
    <property type="evidence" value="ECO:0007669"/>
    <property type="project" value="UniProtKB-SubCell"/>
</dbReference>
<evidence type="ECO:0000256" key="3">
    <source>
        <dbReference type="ARBA" id="ARBA00022692"/>
    </source>
</evidence>
<evidence type="ECO:0000256" key="6">
    <source>
        <dbReference type="SAM" id="Phobius"/>
    </source>
</evidence>
<comment type="subcellular location">
    <subcellularLocation>
        <location evidence="1">Membrane</location>
        <topology evidence="1">Multi-pass membrane protein</topology>
    </subcellularLocation>
</comment>
<keyword evidence="4 6" id="KW-1133">Transmembrane helix</keyword>
<dbReference type="STRING" id="6313.A0A0K0D978"/>
<evidence type="ECO:0000256" key="1">
    <source>
        <dbReference type="ARBA" id="ARBA00004141"/>
    </source>
</evidence>
<dbReference type="Pfam" id="PF07857">
    <property type="entry name" value="TMEM144"/>
    <property type="match status" value="1"/>
</dbReference>
<evidence type="ECO:0000256" key="2">
    <source>
        <dbReference type="ARBA" id="ARBA00005731"/>
    </source>
</evidence>
<keyword evidence="3 6" id="KW-0812">Transmembrane</keyword>
<reference evidence="8" key="2">
    <citation type="submission" date="2017-02" db="UniProtKB">
        <authorList>
            <consortium name="WormBaseParasite"/>
        </authorList>
    </citation>
    <scope>IDENTIFICATION</scope>
</reference>
<organism evidence="7 8">
    <name type="scientific">Angiostrongylus cantonensis</name>
    <name type="common">Rat lungworm</name>
    <dbReference type="NCBI Taxonomy" id="6313"/>
    <lineage>
        <taxon>Eukaryota</taxon>
        <taxon>Metazoa</taxon>
        <taxon>Ecdysozoa</taxon>
        <taxon>Nematoda</taxon>
        <taxon>Chromadorea</taxon>
        <taxon>Rhabditida</taxon>
        <taxon>Rhabditina</taxon>
        <taxon>Rhabditomorpha</taxon>
        <taxon>Strongyloidea</taxon>
        <taxon>Metastrongylidae</taxon>
        <taxon>Angiostrongylus</taxon>
    </lineage>
</organism>
<feature type="transmembrane region" description="Helical" evidence="6">
    <location>
        <begin position="121"/>
        <end position="140"/>
    </location>
</feature>
<sequence length="316" mass="34658">MSITIGLCACGMSAVFFGSMFVPIKKFDPKDGVFAQWVMASAILLIGFAVFCVKSFPGFYPLAMVGGTFWTIGNVAAIPTISRLGMALGMLIWNTSNCLTGWASGRFGLFGMKANPPASSALNYNGLVCVIVGGILFSRIRSEKNEKTERNGDLSVISVEERRLGFLSIGFVLALSSGLFYGLTFVPVNYMMDNPDKFPDYPQDVLAYVFSHYFGIFLTASAIFIGYAIFKKNRPVVPPSIFLPAFVAGLLWGIAQTSFFIANQHLSQAITFPIITMLPGCVASAWSIVYFEEIKVSEKYTAQFSGFKDFIFIKIR</sequence>
<dbReference type="PANTHER" id="PTHR16119">
    <property type="entry name" value="TRANSMEMBRANE PROTEIN 144"/>
    <property type="match status" value="1"/>
</dbReference>
<keyword evidence="5 6" id="KW-0472">Membrane</keyword>
<protein>
    <submittedName>
        <fullName evidence="8">Transmembrane protein 144</fullName>
    </submittedName>
</protein>
<feature type="transmembrane region" description="Helical" evidence="6">
    <location>
        <begin position="34"/>
        <end position="53"/>
    </location>
</feature>
<dbReference type="GO" id="GO:0015144">
    <property type="term" value="F:carbohydrate transmembrane transporter activity"/>
    <property type="evidence" value="ECO:0007669"/>
    <property type="project" value="InterPro"/>
</dbReference>
<dbReference type="InterPro" id="IPR010651">
    <property type="entry name" value="Sugar_transport"/>
</dbReference>
<evidence type="ECO:0000313" key="7">
    <source>
        <dbReference type="Proteomes" id="UP000035642"/>
    </source>
</evidence>
<evidence type="ECO:0000256" key="5">
    <source>
        <dbReference type="ARBA" id="ARBA00023136"/>
    </source>
</evidence>
<feature type="transmembrane region" description="Helical" evidence="6">
    <location>
        <begin position="164"/>
        <end position="185"/>
    </location>
</feature>
<keyword evidence="7" id="KW-1185">Reference proteome</keyword>
<dbReference type="Proteomes" id="UP000035642">
    <property type="component" value="Unassembled WGS sequence"/>
</dbReference>
<dbReference type="PANTHER" id="PTHR16119:SF15">
    <property type="entry name" value="TRANSMEMBRANE PROTEIN 144 HOMOLOG"/>
    <property type="match status" value="1"/>
</dbReference>
<feature type="transmembrane region" description="Helical" evidence="6">
    <location>
        <begin position="241"/>
        <end position="262"/>
    </location>
</feature>
<dbReference type="InterPro" id="IPR012435">
    <property type="entry name" value="TMEM144"/>
</dbReference>
<dbReference type="WBParaSite" id="ACAC_0000665501-mRNA-1">
    <property type="protein sequence ID" value="ACAC_0000665501-mRNA-1"/>
    <property type="gene ID" value="ACAC_0000665501"/>
</dbReference>
<evidence type="ECO:0000256" key="4">
    <source>
        <dbReference type="ARBA" id="ARBA00022989"/>
    </source>
</evidence>
<name>A0A0K0D978_ANGCA</name>
<feature type="transmembrane region" description="Helical" evidence="6">
    <location>
        <begin position="60"/>
        <end position="81"/>
    </location>
</feature>
<evidence type="ECO:0000313" key="8">
    <source>
        <dbReference type="WBParaSite" id="ACAC_0000665501-mRNA-1"/>
    </source>
</evidence>
<reference evidence="7" key="1">
    <citation type="submission" date="2012-09" db="EMBL/GenBank/DDBJ databases">
        <authorList>
            <person name="Martin A.A."/>
        </authorList>
    </citation>
    <scope>NUCLEOTIDE SEQUENCE</scope>
</reference>
<feature type="transmembrane region" description="Helical" evidence="6">
    <location>
        <begin position="268"/>
        <end position="291"/>
    </location>
</feature>
<proteinExistence type="inferred from homology"/>